<dbReference type="InterPro" id="IPR029058">
    <property type="entry name" value="AB_hydrolase_fold"/>
</dbReference>
<dbReference type="AlphaFoldDB" id="A0A5M3Y5G2"/>
<dbReference type="Proteomes" id="UP001163947">
    <property type="component" value="Chromosome"/>
</dbReference>
<accession>A0A5M3Y5G2</accession>
<dbReference type="EMBL" id="CP106982">
    <property type="protein sequence ID" value="UYF94925.1"/>
    <property type="molecule type" value="Genomic_DNA"/>
</dbReference>
<reference evidence="1 3" key="1">
    <citation type="journal article" date="2018" name="Biodegradation">
        <title>1,4-Dioxane degradation characteristics of Rhodococcus aetherivorans JCM 14343.</title>
        <authorList>
            <person name="Inoue D."/>
            <person name="Tsunoda T."/>
            <person name="Yamamoto N."/>
            <person name="Ike M."/>
            <person name="Sei K."/>
        </authorList>
    </citation>
    <scope>NUCLEOTIDE SEQUENCE [LARGE SCALE GENOMIC DNA]</scope>
    <source>
        <strain evidence="1 3">JCM 14343</strain>
    </source>
</reference>
<protein>
    <recommendedName>
        <fullName evidence="5">Alpha/beta hydrolase</fullName>
    </recommendedName>
</protein>
<evidence type="ECO:0000313" key="2">
    <source>
        <dbReference type="EMBL" id="UYF94925.1"/>
    </source>
</evidence>
<proteinExistence type="predicted"/>
<name>A0A5M3Y5G2_9NOCA</name>
<evidence type="ECO:0000313" key="1">
    <source>
        <dbReference type="EMBL" id="GES35512.1"/>
    </source>
</evidence>
<dbReference type="GeneID" id="83619525"/>
<evidence type="ECO:0008006" key="5">
    <source>
        <dbReference type="Google" id="ProtNLM"/>
    </source>
</evidence>
<dbReference type="RefSeq" id="WP_050036047.1">
    <property type="nucleotide sequence ID" value="NZ_BAAAYP010000072.1"/>
</dbReference>
<dbReference type="SUPFAM" id="SSF53474">
    <property type="entry name" value="alpha/beta-Hydrolases"/>
    <property type="match status" value="1"/>
</dbReference>
<gene>
    <name evidence="2" type="ORF">OCS65_03870</name>
    <name evidence="1" type="ORF">RAJCM14343_0761</name>
</gene>
<dbReference type="KEGG" id="rav:AAT18_24280"/>
<dbReference type="EMBL" id="BLAH01000022">
    <property type="protein sequence ID" value="GES35512.1"/>
    <property type="molecule type" value="Genomic_DNA"/>
</dbReference>
<evidence type="ECO:0000313" key="3">
    <source>
        <dbReference type="Proteomes" id="UP000325466"/>
    </source>
</evidence>
<reference evidence="2" key="3">
    <citation type="submission" date="2022-09" db="EMBL/GenBank/DDBJ databases">
        <title>The genome sequence of Rhodococcus aetherivorans N1.</title>
        <authorList>
            <person name="Jiang W."/>
        </authorList>
    </citation>
    <scope>NUCLEOTIDE SEQUENCE</scope>
    <source>
        <strain evidence="2">N1</strain>
    </source>
</reference>
<reference evidence="1" key="2">
    <citation type="submission" date="2019-10" db="EMBL/GenBank/DDBJ databases">
        <title>Draft genome sequence of Rhodococcus aetherivorans JCM 14343.</title>
        <authorList>
            <person name="Inoue D."/>
            <person name="Nakazawa M."/>
            <person name="Yamamoto N."/>
            <person name="Sei K."/>
            <person name="Ike M."/>
        </authorList>
    </citation>
    <scope>NUCLEOTIDE SEQUENCE</scope>
    <source>
        <strain evidence="1">JCM 14343</strain>
    </source>
</reference>
<dbReference type="Gene3D" id="3.40.50.1820">
    <property type="entry name" value="alpha/beta hydrolase"/>
    <property type="match status" value="1"/>
</dbReference>
<organism evidence="2 4">
    <name type="scientific">Rhodococcus aetherivorans</name>
    <dbReference type="NCBI Taxonomy" id="191292"/>
    <lineage>
        <taxon>Bacteria</taxon>
        <taxon>Bacillati</taxon>
        <taxon>Actinomycetota</taxon>
        <taxon>Actinomycetes</taxon>
        <taxon>Mycobacteriales</taxon>
        <taxon>Nocardiaceae</taxon>
        <taxon>Rhodococcus</taxon>
    </lineage>
</organism>
<keyword evidence="3" id="KW-1185">Reference proteome</keyword>
<sequence length="156" mass="16156">MTPRIRAEAAWWTDGQAAAALRDGRAVHLYAAGADAEPALRAADRHGDLLRSLILADPACDVDAVAGLLGRITVPTLVVASALGDDTDLSVPQRLAGEIDNGVFVVVDGCPAPVHLTRPESFTEWASAFAAIAEGLAARYRSGLAAPTPHIEGVLA</sequence>
<dbReference type="Proteomes" id="UP000325466">
    <property type="component" value="Unassembled WGS sequence"/>
</dbReference>
<evidence type="ECO:0000313" key="4">
    <source>
        <dbReference type="Proteomes" id="UP001163947"/>
    </source>
</evidence>